<reference evidence="1" key="1">
    <citation type="submission" date="2020-05" db="EMBL/GenBank/DDBJ databases">
        <title>Fertoebacter nigrum gen. nov., sp. nov., a new member of the family Rhodobacteraceae.</title>
        <authorList>
            <person name="Szuroczki S."/>
            <person name="Abbaszade G."/>
            <person name="Buni D."/>
            <person name="Schumann P."/>
            <person name="Toth E."/>
        </authorList>
    </citation>
    <scope>NUCLEOTIDE SEQUENCE</scope>
    <source>
        <strain evidence="1">RG-N-1a</strain>
    </source>
</reference>
<gene>
    <name evidence="1" type="ORF">GEU84_012485</name>
</gene>
<dbReference type="RefSeq" id="WP_174539839.1">
    <property type="nucleotide sequence ID" value="NZ_WHUT02000007.1"/>
</dbReference>
<evidence type="ECO:0000313" key="2">
    <source>
        <dbReference type="Proteomes" id="UP000484076"/>
    </source>
</evidence>
<proteinExistence type="predicted"/>
<protein>
    <submittedName>
        <fullName evidence="1">Uncharacterized protein</fullName>
    </submittedName>
</protein>
<evidence type="ECO:0000313" key="1">
    <source>
        <dbReference type="EMBL" id="NUB45209.1"/>
    </source>
</evidence>
<keyword evidence="2" id="KW-1185">Reference proteome</keyword>
<sequence>MSTNTARVIHFLRIARGRTTHWHRPEAKPDSARRLVEFLRIARGRTA</sequence>
<dbReference type="EMBL" id="WHUT02000007">
    <property type="protein sequence ID" value="NUB45209.1"/>
    <property type="molecule type" value="Genomic_DNA"/>
</dbReference>
<organism evidence="1 2">
    <name type="scientific">Fertoeibacter niger</name>
    <dbReference type="NCBI Taxonomy" id="2656921"/>
    <lineage>
        <taxon>Bacteria</taxon>
        <taxon>Pseudomonadati</taxon>
        <taxon>Pseudomonadota</taxon>
        <taxon>Alphaproteobacteria</taxon>
        <taxon>Rhodobacterales</taxon>
        <taxon>Paracoccaceae</taxon>
        <taxon>Fertoeibacter</taxon>
    </lineage>
</organism>
<comment type="caution">
    <text evidence="1">The sequence shown here is derived from an EMBL/GenBank/DDBJ whole genome shotgun (WGS) entry which is preliminary data.</text>
</comment>
<accession>A0A8X8H2Q4</accession>
<dbReference type="AlphaFoldDB" id="A0A8X8H2Q4"/>
<dbReference type="Proteomes" id="UP000484076">
    <property type="component" value="Unassembled WGS sequence"/>
</dbReference>
<name>A0A8X8H2Q4_9RHOB</name>